<dbReference type="Proteomes" id="UP000297597">
    <property type="component" value="Unassembled WGS sequence"/>
</dbReference>
<proteinExistence type="predicted"/>
<reference evidence="2 3" key="1">
    <citation type="journal article" date="2018" name="Environ. Microbiol.">
        <title>Novel energy conservation strategies and behaviour of Pelotomaculum schinkii driving syntrophic propionate catabolism.</title>
        <authorList>
            <person name="Hidalgo-Ahumada C.A.P."/>
            <person name="Nobu M.K."/>
            <person name="Narihiro T."/>
            <person name="Tamaki H."/>
            <person name="Liu W.T."/>
            <person name="Kamagata Y."/>
            <person name="Stams A.J.M."/>
            <person name="Imachi H."/>
            <person name="Sousa D.Z."/>
        </authorList>
    </citation>
    <scope>NUCLEOTIDE SEQUENCE [LARGE SCALE GENOMIC DNA]</scope>
    <source>
        <strain evidence="2 3">MGP</strain>
    </source>
</reference>
<gene>
    <name evidence="2" type="ORF">Pmgp_02060</name>
</gene>
<sequence>MLGFKNMEQHTITRMEILPEKNVILSNPKNIGVLIVVLIGLLIGIIKPFTGLPPIGHHILAVVIVTLGLWIFKPNNVPFMAGCAFLVAGGLIFGLKYGVVAAVVNHFI</sequence>
<name>A0A4Y7RPW7_9FIRM</name>
<evidence type="ECO:0000313" key="2">
    <source>
        <dbReference type="EMBL" id="TEB10893.1"/>
    </source>
</evidence>
<feature type="transmembrane region" description="Helical" evidence="1">
    <location>
        <begin position="31"/>
        <end position="49"/>
    </location>
</feature>
<feature type="transmembrane region" description="Helical" evidence="1">
    <location>
        <begin position="79"/>
        <end position="104"/>
    </location>
</feature>
<protein>
    <submittedName>
        <fullName evidence="2">Uncharacterized protein</fullName>
    </submittedName>
</protein>
<keyword evidence="3" id="KW-1185">Reference proteome</keyword>
<organism evidence="2 3">
    <name type="scientific">Pelotomaculum propionicicum</name>
    <dbReference type="NCBI Taxonomy" id="258475"/>
    <lineage>
        <taxon>Bacteria</taxon>
        <taxon>Bacillati</taxon>
        <taxon>Bacillota</taxon>
        <taxon>Clostridia</taxon>
        <taxon>Eubacteriales</taxon>
        <taxon>Desulfotomaculaceae</taxon>
        <taxon>Pelotomaculum</taxon>
    </lineage>
</organism>
<evidence type="ECO:0000256" key="1">
    <source>
        <dbReference type="SAM" id="Phobius"/>
    </source>
</evidence>
<dbReference type="AlphaFoldDB" id="A0A4Y7RPW7"/>
<evidence type="ECO:0000313" key="3">
    <source>
        <dbReference type="Proteomes" id="UP000297597"/>
    </source>
</evidence>
<keyword evidence="1" id="KW-0472">Membrane</keyword>
<dbReference type="EMBL" id="QFFZ01000020">
    <property type="protein sequence ID" value="TEB10893.1"/>
    <property type="molecule type" value="Genomic_DNA"/>
</dbReference>
<keyword evidence="1" id="KW-0812">Transmembrane</keyword>
<dbReference type="RefSeq" id="WP_134213900.1">
    <property type="nucleotide sequence ID" value="NZ_QFFZ01000020.1"/>
</dbReference>
<comment type="caution">
    <text evidence="2">The sequence shown here is derived from an EMBL/GenBank/DDBJ whole genome shotgun (WGS) entry which is preliminary data.</text>
</comment>
<feature type="transmembrane region" description="Helical" evidence="1">
    <location>
        <begin position="55"/>
        <end position="72"/>
    </location>
</feature>
<keyword evidence="1" id="KW-1133">Transmembrane helix</keyword>
<accession>A0A4Y7RPW7</accession>